<sequence length="301" mass="33570">MYDIMDTTERLTGGLAKCLTGGKTTVALHPEGKDGESVYELVLQRPWARYDIFTKMGKKLDFVPGETLYTEEANEFLHELCQKAQRSCAAWCQVQRTPGQYTPIGEFTELCISSASIAWSFTPRRRVGRGVGIGRLAFLTDSANIREVLRFPTRKPGIETATNTAGPVEHSRQDHLSLLAHAEQPGGGKFLQPKGTRFSSREHPGLPRRYSLSIRAAAPFLRDPRHHAHQRAGGRISLSLSLFLPLPKPRLLGTMNDEATLRTLFPSRTAMTAFSLLEWLDPNGFAWNKRHNRTLKSGGCV</sequence>
<evidence type="ECO:0000313" key="2">
    <source>
        <dbReference type="EMBL" id="EKM54848.1"/>
    </source>
</evidence>
<dbReference type="GO" id="GO:0004824">
    <property type="term" value="F:lysine-tRNA ligase activity"/>
    <property type="evidence" value="ECO:0007669"/>
    <property type="project" value="TreeGrafter"/>
</dbReference>
<dbReference type="GO" id="GO:0005829">
    <property type="term" value="C:cytosol"/>
    <property type="evidence" value="ECO:0007669"/>
    <property type="project" value="TreeGrafter"/>
</dbReference>
<dbReference type="InParanoid" id="K5VTN9"/>
<dbReference type="RefSeq" id="XP_007397525.1">
    <property type="nucleotide sequence ID" value="XM_007397463.1"/>
</dbReference>
<dbReference type="KEGG" id="pco:PHACADRAFT_210624"/>
<dbReference type="PANTHER" id="PTHR42918:SF9">
    <property type="entry name" value="LYSINE--TRNA LIGASE"/>
    <property type="match status" value="1"/>
</dbReference>
<gene>
    <name evidence="2" type="ORF">PHACADRAFT_210624</name>
</gene>
<dbReference type="GeneID" id="18912991"/>
<dbReference type="GO" id="GO:0006430">
    <property type="term" value="P:lysyl-tRNA aminoacylation"/>
    <property type="evidence" value="ECO:0007669"/>
    <property type="project" value="TreeGrafter"/>
</dbReference>
<reference evidence="2 3" key="1">
    <citation type="journal article" date="2012" name="BMC Genomics">
        <title>Comparative genomics of the white-rot fungi, Phanerochaete carnosa and P. chrysosporium, to elucidate the genetic basis of the distinct wood types they colonize.</title>
        <authorList>
            <person name="Suzuki H."/>
            <person name="MacDonald J."/>
            <person name="Syed K."/>
            <person name="Salamov A."/>
            <person name="Hori C."/>
            <person name="Aerts A."/>
            <person name="Henrissat B."/>
            <person name="Wiebenga A."/>
            <person name="vanKuyk P.A."/>
            <person name="Barry K."/>
            <person name="Lindquist E."/>
            <person name="LaButti K."/>
            <person name="Lapidus A."/>
            <person name="Lucas S."/>
            <person name="Coutinho P."/>
            <person name="Gong Y."/>
            <person name="Samejima M."/>
            <person name="Mahadevan R."/>
            <person name="Abou-Zaid M."/>
            <person name="de Vries R.P."/>
            <person name="Igarashi K."/>
            <person name="Yadav J.S."/>
            <person name="Grigoriev I.V."/>
            <person name="Master E.R."/>
        </authorList>
    </citation>
    <scope>NUCLEOTIDE SEQUENCE [LARGE SCALE GENOMIC DNA]</scope>
    <source>
        <strain evidence="2 3">HHB-10118-sp</strain>
    </source>
</reference>
<keyword evidence="3" id="KW-1185">Reference proteome</keyword>
<evidence type="ECO:0000313" key="3">
    <source>
        <dbReference type="Proteomes" id="UP000008370"/>
    </source>
</evidence>
<organism evidence="2 3">
    <name type="scientific">Phanerochaete carnosa (strain HHB-10118-sp)</name>
    <name type="common">White-rot fungus</name>
    <name type="synonym">Peniophora carnosa</name>
    <dbReference type="NCBI Taxonomy" id="650164"/>
    <lineage>
        <taxon>Eukaryota</taxon>
        <taxon>Fungi</taxon>
        <taxon>Dikarya</taxon>
        <taxon>Basidiomycota</taxon>
        <taxon>Agaricomycotina</taxon>
        <taxon>Agaricomycetes</taxon>
        <taxon>Polyporales</taxon>
        <taxon>Phanerochaetaceae</taxon>
        <taxon>Phanerochaete</taxon>
    </lineage>
</organism>
<proteinExistence type="predicted"/>
<dbReference type="AlphaFoldDB" id="K5VTN9"/>
<dbReference type="Proteomes" id="UP000008370">
    <property type="component" value="Unassembled WGS sequence"/>
</dbReference>
<dbReference type="PANTHER" id="PTHR42918">
    <property type="entry name" value="LYSYL-TRNA SYNTHETASE"/>
    <property type="match status" value="1"/>
</dbReference>
<dbReference type="OrthoDB" id="21243at2759"/>
<protein>
    <submittedName>
        <fullName evidence="2">Uncharacterized protein</fullName>
    </submittedName>
</protein>
<dbReference type="STRING" id="650164.K5VTN9"/>
<dbReference type="GO" id="GO:0000049">
    <property type="term" value="F:tRNA binding"/>
    <property type="evidence" value="ECO:0007669"/>
    <property type="project" value="TreeGrafter"/>
</dbReference>
<name>K5VTN9_PHACS</name>
<dbReference type="HOGENOM" id="CLU_924718_0_0_1"/>
<accession>K5VTN9</accession>
<evidence type="ECO:0000256" key="1">
    <source>
        <dbReference type="ARBA" id="ARBA00022741"/>
    </source>
</evidence>
<keyword evidence="1" id="KW-0547">Nucleotide-binding</keyword>
<dbReference type="EMBL" id="JH930473">
    <property type="protein sequence ID" value="EKM54848.1"/>
    <property type="molecule type" value="Genomic_DNA"/>
</dbReference>